<feature type="transmembrane region" description="Helical" evidence="5">
    <location>
        <begin position="327"/>
        <end position="353"/>
    </location>
</feature>
<dbReference type="PANTHER" id="PTHR23508:SF10">
    <property type="entry name" value="CARBOXYLIC ACID TRANSPORTER PROTEIN HOMOLOG"/>
    <property type="match status" value="1"/>
</dbReference>
<dbReference type="KEGG" id="aman:B6F84_12845"/>
<feature type="transmembrane region" description="Helical" evidence="5">
    <location>
        <begin position="117"/>
        <end position="139"/>
    </location>
</feature>
<dbReference type="InterPro" id="IPR005829">
    <property type="entry name" value="Sugar_transporter_CS"/>
</dbReference>
<dbReference type="InterPro" id="IPR005828">
    <property type="entry name" value="MFS_sugar_transport-like"/>
</dbReference>
<dbReference type="EMBL" id="CP020477">
    <property type="protein sequence ID" value="ARM76818.1"/>
    <property type="molecule type" value="Genomic_DNA"/>
</dbReference>
<feature type="transmembrane region" description="Helical" evidence="5">
    <location>
        <begin position="92"/>
        <end position="111"/>
    </location>
</feature>
<feature type="transmembrane region" description="Helical" evidence="5">
    <location>
        <begin position="359"/>
        <end position="379"/>
    </location>
</feature>
<reference evidence="7 8" key="1">
    <citation type="submission" date="2017-03" db="EMBL/GenBank/DDBJ databases">
        <title>Sulfur activation and transportation mechanism of thermophilic Archaea Acidianus manzaensis YN-25.</title>
        <authorList>
            <person name="Ma Y."/>
            <person name="Yang Y."/>
            <person name="Xia J."/>
        </authorList>
    </citation>
    <scope>NUCLEOTIDE SEQUENCE [LARGE SCALE GENOMIC DNA]</scope>
    <source>
        <strain evidence="7 8">YN-25</strain>
    </source>
</reference>
<dbReference type="OrthoDB" id="117970at2157"/>
<dbReference type="InterPro" id="IPR036259">
    <property type="entry name" value="MFS_trans_sf"/>
</dbReference>
<feature type="transmembrane region" description="Helical" evidence="5">
    <location>
        <begin position="62"/>
        <end position="85"/>
    </location>
</feature>
<gene>
    <name evidence="7" type="ORF">B6F84_12845</name>
</gene>
<feature type="transmembrane region" description="Helical" evidence="5">
    <location>
        <begin position="391"/>
        <end position="411"/>
    </location>
</feature>
<comment type="subcellular location">
    <subcellularLocation>
        <location evidence="1">Membrane</location>
        <topology evidence="1">Multi-pass membrane protein</topology>
    </subcellularLocation>
</comment>
<sequence>MKLTDVFKPLDSKKFDMFHIKALFTTGMGVFTDGYLLSSISLVILDVLSTFGITKSSSSYEFWLGMLDGSVFIGAALGAILFGYLSNKGRKTFYGVDVAIMTIGALMQAFVSTPAELAIVRFLVGIGTGADYVLSPLIMAEHSNAKDRGKLIAIGFGLMWSLGDITASLLYVGISPFISATMLWRIILAAGAIPAASVIYLRRKVPETSRFLLRIKGDVNKFNEVVREITKTNVAVKENLKDSASMRSYFAKAGRTFAVAAVLWFLFDLTGYANGLFGPTLIARSIGIYNPAIFSLMISAIFGFPGKFTGISFIDRIGRKPLQALGSLFEGVFLMVFGFLLPIGALPIVLLLIYGFHEFAGSVGPGIISTAGMLGVEVAPTKVRGLVQAMTVASGRTGAAIASFLFPVLFISVSKEVAMVFFGVLMLIAAALTWFGVPETKGKSLEEASKESELVEKIGEKS</sequence>
<dbReference type="AlphaFoldDB" id="A0A1W6K2Q2"/>
<protein>
    <submittedName>
        <fullName evidence="7">MFS transporter</fullName>
    </submittedName>
</protein>
<dbReference type="GO" id="GO:0005886">
    <property type="term" value="C:plasma membrane"/>
    <property type="evidence" value="ECO:0007669"/>
    <property type="project" value="TreeGrafter"/>
</dbReference>
<organism evidence="7 8">
    <name type="scientific">Acidianus manzaensis</name>
    <dbReference type="NCBI Taxonomy" id="282676"/>
    <lineage>
        <taxon>Archaea</taxon>
        <taxon>Thermoproteota</taxon>
        <taxon>Thermoprotei</taxon>
        <taxon>Sulfolobales</taxon>
        <taxon>Sulfolobaceae</taxon>
        <taxon>Acidianus</taxon>
    </lineage>
</organism>
<dbReference type="SUPFAM" id="SSF103473">
    <property type="entry name" value="MFS general substrate transporter"/>
    <property type="match status" value="1"/>
</dbReference>
<feature type="transmembrane region" description="Helical" evidence="5">
    <location>
        <begin position="249"/>
        <end position="267"/>
    </location>
</feature>
<dbReference type="InterPro" id="IPR020846">
    <property type="entry name" value="MFS_dom"/>
</dbReference>
<feature type="transmembrane region" description="Helical" evidence="5">
    <location>
        <begin position="151"/>
        <end position="171"/>
    </location>
</feature>
<dbReference type="PANTHER" id="PTHR23508">
    <property type="entry name" value="CARBOXYLIC ACID TRANSPORTER PROTEIN HOMOLOG"/>
    <property type="match status" value="1"/>
</dbReference>
<evidence type="ECO:0000313" key="8">
    <source>
        <dbReference type="Proteomes" id="UP000193404"/>
    </source>
</evidence>
<dbReference type="PROSITE" id="PS50850">
    <property type="entry name" value="MFS"/>
    <property type="match status" value="1"/>
</dbReference>
<evidence type="ECO:0000256" key="4">
    <source>
        <dbReference type="ARBA" id="ARBA00023136"/>
    </source>
</evidence>
<evidence type="ECO:0000256" key="5">
    <source>
        <dbReference type="SAM" id="Phobius"/>
    </source>
</evidence>
<evidence type="ECO:0000256" key="3">
    <source>
        <dbReference type="ARBA" id="ARBA00022989"/>
    </source>
</evidence>
<evidence type="ECO:0000256" key="2">
    <source>
        <dbReference type="ARBA" id="ARBA00022692"/>
    </source>
</evidence>
<dbReference type="STRING" id="282676.B6F84_12845"/>
<feature type="transmembrane region" description="Helical" evidence="5">
    <location>
        <begin position="183"/>
        <end position="201"/>
    </location>
</feature>
<keyword evidence="8" id="KW-1185">Reference proteome</keyword>
<keyword evidence="4 5" id="KW-0472">Membrane</keyword>
<dbReference type="GO" id="GO:0046943">
    <property type="term" value="F:carboxylic acid transmembrane transporter activity"/>
    <property type="evidence" value="ECO:0007669"/>
    <property type="project" value="TreeGrafter"/>
</dbReference>
<name>A0A1W6K2Q2_9CREN</name>
<feature type="domain" description="Major facilitator superfamily (MFS) profile" evidence="6">
    <location>
        <begin position="22"/>
        <end position="441"/>
    </location>
</feature>
<accession>A0A1W6K2Q2</accession>
<evidence type="ECO:0000256" key="1">
    <source>
        <dbReference type="ARBA" id="ARBA00004141"/>
    </source>
</evidence>
<keyword evidence="2 5" id="KW-0812">Transmembrane</keyword>
<keyword evidence="3 5" id="KW-1133">Transmembrane helix</keyword>
<feature type="transmembrane region" description="Helical" evidence="5">
    <location>
        <begin position="417"/>
        <end position="437"/>
    </location>
</feature>
<dbReference type="Gene3D" id="1.20.1250.20">
    <property type="entry name" value="MFS general substrate transporter like domains"/>
    <property type="match status" value="1"/>
</dbReference>
<dbReference type="Proteomes" id="UP000193404">
    <property type="component" value="Chromosome"/>
</dbReference>
<feature type="transmembrane region" description="Helical" evidence="5">
    <location>
        <begin position="20"/>
        <end position="42"/>
    </location>
</feature>
<evidence type="ECO:0000313" key="7">
    <source>
        <dbReference type="EMBL" id="ARM76818.1"/>
    </source>
</evidence>
<proteinExistence type="predicted"/>
<dbReference type="Pfam" id="PF00083">
    <property type="entry name" value="Sugar_tr"/>
    <property type="match status" value="1"/>
</dbReference>
<dbReference type="RefSeq" id="WP_148692614.1">
    <property type="nucleotide sequence ID" value="NZ_CP020477.1"/>
</dbReference>
<dbReference type="PROSITE" id="PS00217">
    <property type="entry name" value="SUGAR_TRANSPORT_2"/>
    <property type="match status" value="1"/>
</dbReference>
<feature type="transmembrane region" description="Helical" evidence="5">
    <location>
        <begin position="287"/>
        <end position="306"/>
    </location>
</feature>
<evidence type="ECO:0000259" key="6">
    <source>
        <dbReference type="PROSITE" id="PS50850"/>
    </source>
</evidence>
<dbReference type="GeneID" id="41591826"/>